<gene>
    <name evidence="3" type="primary">hybE</name>
    <name evidence="3" type="ORF">FHK82_03515</name>
</gene>
<evidence type="ECO:0000256" key="2">
    <source>
        <dbReference type="SAM" id="MobiDB-lite"/>
    </source>
</evidence>
<name>A0A558DCW9_9GAMM</name>
<accession>A0A558DCW9</accession>
<evidence type="ECO:0000256" key="1">
    <source>
        <dbReference type="ARBA" id="ARBA00006532"/>
    </source>
</evidence>
<protein>
    <submittedName>
        <fullName evidence="3">[NiFe]-hydrogenase assembly chaperone HybE</fullName>
    </submittedName>
</protein>
<comment type="similarity">
    <text evidence="1">Belongs to the HupJ family.</text>
</comment>
<evidence type="ECO:0000313" key="3">
    <source>
        <dbReference type="EMBL" id="TVT58846.1"/>
    </source>
</evidence>
<reference evidence="3 4" key="1">
    <citation type="submission" date="2019-07" db="EMBL/GenBank/DDBJ databases">
        <title>The pathways for chlorine oxyanion respiration interact through the shared metabolite chlorate.</title>
        <authorList>
            <person name="Barnum T.P."/>
            <person name="Cheng Y."/>
            <person name="Hill K.A."/>
            <person name="Lucas L.N."/>
            <person name="Carlson H.K."/>
            <person name="Coates J.D."/>
        </authorList>
    </citation>
    <scope>NUCLEOTIDE SEQUENCE [LARGE SCALE GENOMIC DNA]</scope>
    <source>
        <strain evidence="3">BK-3</strain>
    </source>
</reference>
<feature type="compositionally biased region" description="Basic and acidic residues" evidence="2">
    <location>
        <begin position="153"/>
        <end position="178"/>
    </location>
</feature>
<dbReference type="InterPro" id="IPR038530">
    <property type="entry name" value="NiFe-hyd_HybE_sf"/>
</dbReference>
<feature type="region of interest" description="Disordered" evidence="2">
    <location>
        <begin position="151"/>
        <end position="178"/>
    </location>
</feature>
<sequence length="178" mass="20079">MTFPAFYSNSPAEQITQAFRQIEQNQMQGLPVCNELLTTEVIGLTRFNECWVGALITPWTLQLIMLPASAEAEQLEEGDHRAYEFPQGKVVFMTTENDALGPYQSCGLMSPLHSFESQEQIRQTATEVMELMFQPPAESEEKQSVQVAMPGRLDIDREAKSSEKKSGTRRDFLRGALK</sequence>
<organism evidence="3 4">
    <name type="scientific">Sedimenticola thiotaurini</name>
    <dbReference type="NCBI Taxonomy" id="1543721"/>
    <lineage>
        <taxon>Bacteria</taxon>
        <taxon>Pseudomonadati</taxon>
        <taxon>Pseudomonadota</taxon>
        <taxon>Gammaproteobacteria</taxon>
        <taxon>Chromatiales</taxon>
        <taxon>Sedimenticolaceae</taxon>
        <taxon>Sedimenticola</taxon>
    </lineage>
</organism>
<dbReference type="Gene3D" id="3.30.1460.40">
    <property type="entry name" value="[NiFe]-hydrogenase assembly chaperone, HybE"/>
    <property type="match status" value="1"/>
</dbReference>
<dbReference type="InterPro" id="IPR023994">
    <property type="entry name" value="NiFe-hyd_HybE"/>
</dbReference>
<comment type="caution">
    <text evidence="3">The sequence shown here is derived from an EMBL/GenBank/DDBJ whole genome shotgun (WGS) entry which is preliminary data.</text>
</comment>
<evidence type="ECO:0000313" key="4">
    <source>
        <dbReference type="Proteomes" id="UP000317355"/>
    </source>
</evidence>
<proteinExistence type="inferred from homology"/>
<dbReference type="NCBIfam" id="TIGR03993">
    <property type="entry name" value="hydrog_HybE"/>
    <property type="match status" value="1"/>
</dbReference>
<dbReference type="EMBL" id="VMRY01000008">
    <property type="protein sequence ID" value="TVT58846.1"/>
    <property type="molecule type" value="Genomic_DNA"/>
</dbReference>
<dbReference type="AlphaFoldDB" id="A0A558DCW9"/>
<dbReference type="Proteomes" id="UP000317355">
    <property type="component" value="Unassembled WGS sequence"/>
</dbReference>
<dbReference type="Pfam" id="PF11939">
    <property type="entry name" value="NiFe-hyd_HybE"/>
    <property type="match status" value="1"/>
</dbReference>